<dbReference type="InterPro" id="IPR035992">
    <property type="entry name" value="Ricin_B-like_lectins"/>
</dbReference>
<keyword evidence="3" id="KW-1185">Reference proteome</keyword>
<gene>
    <name evidence="2" type="ORF">ACFP3U_08580</name>
</gene>
<name>A0ABW0WXN6_9ACTN</name>
<evidence type="ECO:0000259" key="1">
    <source>
        <dbReference type="SMART" id="SM00458"/>
    </source>
</evidence>
<dbReference type="Pfam" id="PF14200">
    <property type="entry name" value="RicinB_lectin_2"/>
    <property type="match status" value="1"/>
</dbReference>
<reference evidence="3" key="1">
    <citation type="journal article" date="2019" name="Int. J. Syst. Evol. Microbiol.">
        <title>The Global Catalogue of Microorganisms (GCM) 10K type strain sequencing project: providing services to taxonomists for standard genome sequencing and annotation.</title>
        <authorList>
            <consortium name="The Broad Institute Genomics Platform"/>
            <consortium name="The Broad Institute Genome Sequencing Center for Infectious Disease"/>
            <person name="Wu L."/>
            <person name="Ma J."/>
        </authorList>
    </citation>
    <scope>NUCLEOTIDE SEQUENCE [LARGE SCALE GENOMIC DNA]</scope>
    <source>
        <strain evidence="3">CGMCC 4.1437</strain>
    </source>
</reference>
<dbReference type="EMBL" id="JBHSOF010000007">
    <property type="protein sequence ID" value="MFC5663037.1"/>
    <property type="molecule type" value="Genomic_DNA"/>
</dbReference>
<comment type="caution">
    <text evidence="2">The sequence shown here is derived from an EMBL/GenBank/DDBJ whole genome shotgun (WGS) entry which is preliminary data.</text>
</comment>
<dbReference type="InterPro" id="IPR000772">
    <property type="entry name" value="Ricin_B_lectin"/>
</dbReference>
<dbReference type="SUPFAM" id="SSF50370">
    <property type="entry name" value="Ricin B-like lectins"/>
    <property type="match status" value="1"/>
</dbReference>
<sequence length="154" mass="16601">MTDHKITDGRYRIRNVATGLLLEIPGGSRRSGVKVLLGPEDGSDAQLWRLTAVHPGGALFHVENVAGGRRLDVTGAATDNGVPVQQWSANAFGAQEWLVEHHLDAPGTCTLTSFISGKALTAPAAPADPADPPVPVHQWEDVDSPTQWWRLERQ</sequence>
<dbReference type="PROSITE" id="PS50231">
    <property type="entry name" value="RICIN_B_LECTIN"/>
    <property type="match status" value="1"/>
</dbReference>
<accession>A0ABW0WXN6</accession>
<dbReference type="SMART" id="SM00458">
    <property type="entry name" value="RICIN"/>
    <property type="match status" value="1"/>
</dbReference>
<evidence type="ECO:0000313" key="2">
    <source>
        <dbReference type="EMBL" id="MFC5663037.1"/>
    </source>
</evidence>
<dbReference type="CDD" id="cd00161">
    <property type="entry name" value="beta-trefoil_Ricin-like"/>
    <property type="match status" value="1"/>
</dbReference>
<dbReference type="Gene3D" id="2.80.10.50">
    <property type="match status" value="2"/>
</dbReference>
<dbReference type="Proteomes" id="UP001595975">
    <property type="component" value="Unassembled WGS sequence"/>
</dbReference>
<protein>
    <submittedName>
        <fullName evidence="2">RICIN domain-containing protein</fullName>
    </submittedName>
</protein>
<evidence type="ECO:0000313" key="3">
    <source>
        <dbReference type="Proteomes" id="UP001595975"/>
    </source>
</evidence>
<feature type="domain" description="Ricin B lectin" evidence="1">
    <location>
        <begin position="8"/>
        <end position="152"/>
    </location>
</feature>
<dbReference type="RefSeq" id="WP_380224678.1">
    <property type="nucleotide sequence ID" value="NZ_JBHSOF010000007.1"/>
</dbReference>
<proteinExistence type="predicted"/>
<organism evidence="2 3">
    <name type="scientific">Kitasatospora misakiensis</name>
    <dbReference type="NCBI Taxonomy" id="67330"/>
    <lineage>
        <taxon>Bacteria</taxon>
        <taxon>Bacillati</taxon>
        <taxon>Actinomycetota</taxon>
        <taxon>Actinomycetes</taxon>
        <taxon>Kitasatosporales</taxon>
        <taxon>Streptomycetaceae</taxon>
        <taxon>Kitasatospora</taxon>
    </lineage>
</organism>